<evidence type="ECO:0000256" key="6">
    <source>
        <dbReference type="RuleBase" id="RU003355"/>
    </source>
</evidence>
<evidence type="ECO:0000256" key="7">
    <source>
        <dbReference type="SAM" id="MobiDB-lite"/>
    </source>
</evidence>
<dbReference type="InterPro" id="IPR036852">
    <property type="entry name" value="Peptidase_S8/S53_dom_sf"/>
</dbReference>
<keyword evidence="8" id="KW-0812">Transmembrane</keyword>
<evidence type="ECO:0000256" key="2">
    <source>
        <dbReference type="ARBA" id="ARBA00022670"/>
    </source>
</evidence>
<evidence type="ECO:0000256" key="1">
    <source>
        <dbReference type="ARBA" id="ARBA00011073"/>
    </source>
</evidence>
<evidence type="ECO:0000256" key="5">
    <source>
        <dbReference type="PROSITE-ProRule" id="PRU01240"/>
    </source>
</evidence>
<dbReference type="InterPro" id="IPR023827">
    <property type="entry name" value="Peptidase_S8_Asp-AS"/>
</dbReference>
<evidence type="ECO:0000256" key="9">
    <source>
        <dbReference type="SAM" id="SignalP"/>
    </source>
</evidence>
<comment type="similarity">
    <text evidence="1 5 6">Belongs to the peptidase S8 family.</text>
</comment>
<dbReference type="InterPro" id="IPR015500">
    <property type="entry name" value="Peptidase_S8_subtilisin-rel"/>
</dbReference>
<dbReference type="InterPro" id="IPR000209">
    <property type="entry name" value="Peptidase_S8/S53_dom"/>
</dbReference>
<sequence length="421" mass="43288">MRHRFIAAIGSLAVLTAMIVVAPMSAFADEPRSQEWIVDALRLKDVHKLSQGEGVTVGVIDSGVDADHPDLDGNVKAGKDFGTSKDDGLNDHDGHGTSVSSLIVGHGHGDSNTDGIIGIAPKAKVVSVGLRWGKGEGEKVGGYIAGAIKWLVDQKVDIISISMSGYPEISDAVKYAMDNGVPLVGSAGNTDKYADDPILGQVKNNTTGWPAMDAGAIPVSGTTQDNEFWEGSVQLSEAAVQPQFGLSAPATELVAATKGGGYGTFSGTSGSAPIVAGTLAIIKSAYPNLDYSSLVDRLLDTVDDKGPKGFDNKYGWGIVNPYKALTEETVYKGPTGKETVSDPADRLPLDEQGKGQGQQDNGNGSGNSDGALTPSGASSLLLPLCITAAVLVLAAAVVIAVVVAKRRAKTRGGSPQPPGAV</sequence>
<dbReference type="PROSITE" id="PS00138">
    <property type="entry name" value="SUBTILASE_SER"/>
    <property type="match status" value="1"/>
</dbReference>
<dbReference type="GO" id="GO:0004252">
    <property type="term" value="F:serine-type endopeptidase activity"/>
    <property type="evidence" value="ECO:0007669"/>
    <property type="project" value="UniProtKB-UniRule"/>
</dbReference>
<feature type="transmembrane region" description="Helical" evidence="8">
    <location>
        <begin position="380"/>
        <end position="404"/>
    </location>
</feature>
<dbReference type="InterPro" id="IPR023828">
    <property type="entry name" value="Peptidase_S8_Ser-AS"/>
</dbReference>
<evidence type="ECO:0000256" key="4">
    <source>
        <dbReference type="ARBA" id="ARBA00022825"/>
    </source>
</evidence>
<dbReference type="InterPro" id="IPR022398">
    <property type="entry name" value="Peptidase_S8_His-AS"/>
</dbReference>
<feature type="active site" description="Charge relay system" evidence="5">
    <location>
        <position position="61"/>
    </location>
</feature>
<feature type="chain" id="PRO_5003048906" evidence="9">
    <location>
        <begin position="29"/>
        <end position="421"/>
    </location>
</feature>
<feature type="domain" description="Peptidase S8/S53" evidence="10">
    <location>
        <begin position="52"/>
        <end position="317"/>
    </location>
</feature>
<dbReference type="Proteomes" id="UP000000844">
    <property type="component" value="Chromosome"/>
</dbReference>
<dbReference type="PROSITE" id="PS51892">
    <property type="entry name" value="SUBTILASE"/>
    <property type="match status" value="1"/>
</dbReference>
<evidence type="ECO:0000313" key="12">
    <source>
        <dbReference type="Proteomes" id="UP000000844"/>
    </source>
</evidence>
<keyword evidence="4 5" id="KW-0720">Serine protease</keyword>
<feature type="region of interest" description="Disordered" evidence="7">
    <location>
        <begin position="333"/>
        <end position="371"/>
    </location>
</feature>
<reference evidence="11 12" key="1">
    <citation type="journal article" date="2009" name="Stand. Genomic Sci.">
        <title>Complete genome sequence of Stackebrandtia nassauensis type strain (LLR-40K-21).</title>
        <authorList>
            <person name="Munk C."/>
            <person name="Lapidus A."/>
            <person name="Copeland A."/>
            <person name="Jando M."/>
            <person name="Mayilraj S."/>
            <person name="Glavina Del Rio T."/>
            <person name="Nolan M."/>
            <person name="Chen F."/>
            <person name="Lucas S."/>
            <person name="Tice H."/>
            <person name="Cheng J.F."/>
            <person name="Han C."/>
            <person name="Detter J.C."/>
            <person name="Bruce D."/>
            <person name="Goodwin L."/>
            <person name="Chain P."/>
            <person name="Pitluck S."/>
            <person name="Goker M."/>
            <person name="Ovchinikova G."/>
            <person name="Pati A."/>
            <person name="Ivanova N."/>
            <person name="Mavromatis K."/>
            <person name="Chen A."/>
            <person name="Palaniappan K."/>
            <person name="Land M."/>
            <person name="Hauser L."/>
            <person name="Chang Y.J."/>
            <person name="Jeffries C.D."/>
            <person name="Bristow J."/>
            <person name="Eisen J.A."/>
            <person name="Markowitz V."/>
            <person name="Hugenholtz P."/>
            <person name="Kyrpides N.C."/>
            <person name="Klenk H.P."/>
        </authorList>
    </citation>
    <scope>NUCLEOTIDE SEQUENCE [LARGE SCALE GENOMIC DNA]</scope>
    <source>
        <strain evidence="12">DSM 44728 / CIP 108903 / NRRL B-16338 / NBRC 102104 / LLR-40K-21</strain>
    </source>
</reference>
<keyword evidence="3 5" id="KW-0378">Hydrolase</keyword>
<feature type="signal peptide" evidence="9">
    <location>
        <begin position="1"/>
        <end position="28"/>
    </location>
</feature>
<dbReference type="InterPro" id="IPR050131">
    <property type="entry name" value="Peptidase_S8_subtilisin-like"/>
</dbReference>
<dbReference type="PRINTS" id="PR00723">
    <property type="entry name" value="SUBTILISIN"/>
</dbReference>
<accession>D3Q6M0</accession>
<dbReference type="PANTHER" id="PTHR43806:SF11">
    <property type="entry name" value="CEREVISIN-RELATED"/>
    <property type="match status" value="1"/>
</dbReference>
<proteinExistence type="inferred from homology"/>
<keyword evidence="8" id="KW-1133">Transmembrane helix</keyword>
<evidence type="ECO:0000313" key="11">
    <source>
        <dbReference type="EMBL" id="ADD44263.1"/>
    </source>
</evidence>
<evidence type="ECO:0000259" key="10">
    <source>
        <dbReference type="Pfam" id="PF00082"/>
    </source>
</evidence>
<feature type="active site" description="Charge relay system" evidence="5">
    <location>
        <position position="95"/>
    </location>
</feature>
<dbReference type="PANTHER" id="PTHR43806">
    <property type="entry name" value="PEPTIDASE S8"/>
    <property type="match status" value="1"/>
</dbReference>
<dbReference type="AlphaFoldDB" id="D3Q6M0"/>
<evidence type="ECO:0000256" key="8">
    <source>
        <dbReference type="SAM" id="Phobius"/>
    </source>
</evidence>
<evidence type="ECO:0000256" key="3">
    <source>
        <dbReference type="ARBA" id="ARBA00022801"/>
    </source>
</evidence>
<dbReference type="Gene3D" id="3.40.50.200">
    <property type="entry name" value="Peptidase S8/S53 domain"/>
    <property type="match status" value="1"/>
</dbReference>
<keyword evidence="2 5" id="KW-0645">Protease</keyword>
<gene>
    <name evidence="11" type="ordered locus">Snas_4620</name>
</gene>
<dbReference type="SUPFAM" id="SSF52743">
    <property type="entry name" value="Subtilisin-like"/>
    <property type="match status" value="1"/>
</dbReference>
<dbReference type="OrthoDB" id="9798386at2"/>
<protein>
    <submittedName>
        <fullName evidence="11">Peptidase S8 and S53 subtilisin kexin sedolisin</fullName>
    </submittedName>
</protein>
<dbReference type="PROSITE" id="PS00137">
    <property type="entry name" value="SUBTILASE_HIS"/>
    <property type="match status" value="1"/>
</dbReference>
<dbReference type="STRING" id="446470.Snas_4620"/>
<keyword evidence="12" id="KW-1185">Reference proteome</keyword>
<dbReference type="PROSITE" id="PS00136">
    <property type="entry name" value="SUBTILASE_ASP"/>
    <property type="match status" value="1"/>
</dbReference>
<dbReference type="HOGENOM" id="CLU_011263_13_3_11"/>
<feature type="compositionally biased region" description="Low complexity" evidence="7">
    <location>
        <begin position="357"/>
        <end position="370"/>
    </location>
</feature>
<keyword evidence="9" id="KW-0732">Signal</keyword>
<dbReference type="KEGG" id="sna:Snas_4620"/>
<dbReference type="eggNOG" id="COG1404">
    <property type="taxonomic scope" value="Bacteria"/>
</dbReference>
<dbReference type="Pfam" id="PF00082">
    <property type="entry name" value="Peptidase_S8"/>
    <property type="match status" value="1"/>
</dbReference>
<dbReference type="EMBL" id="CP001778">
    <property type="protein sequence ID" value="ADD44263.1"/>
    <property type="molecule type" value="Genomic_DNA"/>
</dbReference>
<keyword evidence="8" id="KW-0472">Membrane</keyword>
<dbReference type="GO" id="GO:0006508">
    <property type="term" value="P:proteolysis"/>
    <property type="evidence" value="ECO:0007669"/>
    <property type="project" value="UniProtKB-KW"/>
</dbReference>
<feature type="compositionally biased region" description="Basic and acidic residues" evidence="7">
    <location>
        <begin position="339"/>
        <end position="353"/>
    </location>
</feature>
<organism evidence="11 12">
    <name type="scientific">Stackebrandtia nassauensis (strain DSM 44728 / CIP 108903 / NRRL B-16338 / NBRC 102104 / LLR-40K-21)</name>
    <dbReference type="NCBI Taxonomy" id="446470"/>
    <lineage>
        <taxon>Bacteria</taxon>
        <taxon>Bacillati</taxon>
        <taxon>Actinomycetota</taxon>
        <taxon>Actinomycetes</taxon>
        <taxon>Glycomycetales</taxon>
        <taxon>Glycomycetaceae</taxon>
        <taxon>Stackebrandtia</taxon>
    </lineage>
</organism>
<feature type="active site" description="Charge relay system" evidence="5">
    <location>
        <position position="269"/>
    </location>
</feature>
<name>D3Q6M0_STANL</name>